<gene>
    <name evidence="2" type="ORF">EV695_3643</name>
</gene>
<sequence>MRNLISLDSLTDIVSNSVGILIIFAVINLIHDNNKTFQLEIPLEHNTQLSPVFFIAKDDRILALDTDTIFSNATLQATSGAAGSKRLFSLDFHGLLGKIDDENGISFYARDTQDWPRFNQLQKRSSELRETMNNIDGQKQFAYFFVYDSSEDGNISGSGFEAFREAREFLKGKSVKSGWQPVNSEAPANICDKRYRGGCQYLPSYLGDG</sequence>
<comment type="caution">
    <text evidence="2">The sequence shown here is derived from an EMBL/GenBank/DDBJ whole genome shotgun (WGS) entry which is preliminary data.</text>
</comment>
<feature type="transmembrane region" description="Helical" evidence="1">
    <location>
        <begin position="13"/>
        <end position="30"/>
    </location>
</feature>
<dbReference type="OrthoDB" id="5622814at2"/>
<proteinExistence type="predicted"/>
<keyword evidence="1" id="KW-0812">Transmembrane</keyword>
<evidence type="ECO:0000256" key="1">
    <source>
        <dbReference type="SAM" id="Phobius"/>
    </source>
</evidence>
<keyword evidence="3" id="KW-1185">Reference proteome</keyword>
<dbReference type="AlphaFoldDB" id="A0A4V2P7S0"/>
<keyword evidence="1" id="KW-1133">Transmembrane helix</keyword>
<reference evidence="2 3" key="1">
    <citation type="submission" date="2019-03" db="EMBL/GenBank/DDBJ databases">
        <title>Genomic Encyclopedia of Type Strains, Phase IV (KMG-IV): sequencing the most valuable type-strain genomes for metagenomic binning, comparative biology and taxonomic classification.</title>
        <authorList>
            <person name="Goeker M."/>
        </authorList>
    </citation>
    <scope>NUCLEOTIDE SEQUENCE [LARGE SCALE GENOMIC DNA]</scope>
    <source>
        <strain evidence="2 3">DSM 24830</strain>
    </source>
</reference>
<evidence type="ECO:0000313" key="3">
    <source>
        <dbReference type="Proteomes" id="UP000294887"/>
    </source>
</evidence>
<dbReference type="Proteomes" id="UP000294887">
    <property type="component" value="Unassembled WGS sequence"/>
</dbReference>
<organism evidence="2 3">
    <name type="scientific">Cocleimonas flava</name>
    <dbReference type="NCBI Taxonomy" id="634765"/>
    <lineage>
        <taxon>Bacteria</taxon>
        <taxon>Pseudomonadati</taxon>
        <taxon>Pseudomonadota</taxon>
        <taxon>Gammaproteobacteria</taxon>
        <taxon>Thiotrichales</taxon>
        <taxon>Thiotrichaceae</taxon>
        <taxon>Cocleimonas</taxon>
    </lineage>
</organism>
<name>A0A4V2P7S0_9GAMM</name>
<dbReference type="EMBL" id="SMFQ01000005">
    <property type="protein sequence ID" value="TCJ82905.1"/>
    <property type="molecule type" value="Genomic_DNA"/>
</dbReference>
<accession>A0A4V2P7S0</accession>
<protein>
    <submittedName>
        <fullName evidence="2">Uncharacterized protein</fullName>
    </submittedName>
</protein>
<dbReference type="RefSeq" id="WP_131907402.1">
    <property type="nucleotide sequence ID" value="NZ_BAAAFU010000007.1"/>
</dbReference>
<keyword evidence="1" id="KW-0472">Membrane</keyword>
<evidence type="ECO:0000313" key="2">
    <source>
        <dbReference type="EMBL" id="TCJ82905.1"/>
    </source>
</evidence>